<evidence type="ECO:0000313" key="1">
    <source>
        <dbReference type="EMBL" id="CAG8520761.1"/>
    </source>
</evidence>
<dbReference type="AlphaFoldDB" id="A0A9N9A6E1"/>
<accession>A0A9N9A6E1</accession>
<protein>
    <submittedName>
        <fullName evidence="1">245_t:CDS:1</fullName>
    </submittedName>
</protein>
<dbReference type="EMBL" id="CAJVPS010001023">
    <property type="protein sequence ID" value="CAG8520761.1"/>
    <property type="molecule type" value="Genomic_DNA"/>
</dbReference>
<gene>
    <name evidence="1" type="ORF">ALEPTO_LOCUS4453</name>
</gene>
<sequence>DEHTLNILSDHSPLTSSISLPIPLNIAKLMSRYDIQSTQENSDNKNIQSKEEQNIDIEINVIHKQLPSAMATSSWVIN</sequence>
<organism evidence="1 2">
    <name type="scientific">Ambispora leptoticha</name>
    <dbReference type="NCBI Taxonomy" id="144679"/>
    <lineage>
        <taxon>Eukaryota</taxon>
        <taxon>Fungi</taxon>
        <taxon>Fungi incertae sedis</taxon>
        <taxon>Mucoromycota</taxon>
        <taxon>Glomeromycotina</taxon>
        <taxon>Glomeromycetes</taxon>
        <taxon>Archaeosporales</taxon>
        <taxon>Ambisporaceae</taxon>
        <taxon>Ambispora</taxon>
    </lineage>
</organism>
<keyword evidence="2" id="KW-1185">Reference proteome</keyword>
<dbReference type="Proteomes" id="UP000789508">
    <property type="component" value="Unassembled WGS sequence"/>
</dbReference>
<feature type="non-terminal residue" evidence="1">
    <location>
        <position position="1"/>
    </location>
</feature>
<evidence type="ECO:0000313" key="2">
    <source>
        <dbReference type="Proteomes" id="UP000789508"/>
    </source>
</evidence>
<reference evidence="1" key="1">
    <citation type="submission" date="2021-06" db="EMBL/GenBank/DDBJ databases">
        <authorList>
            <person name="Kallberg Y."/>
            <person name="Tangrot J."/>
            <person name="Rosling A."/>
        </authorList>
    </citation>
    <scope>NUCLEOTIDE SEQUENCE</scope>
    <source>
        <strain evidence="1">FL130A</strain>
    </source>
</reference>
<name>A0A9N9A6E1_9GLOM</name>
<comment type="caution">
    <text evidence="1">The sequence shown here is derived from an EMBL/GenBank/DDBJ whole genome shotgun (WGS) entry which is preliminary data.</text>
</comment>
<proteinExistence type="predicted"/>